<dbReference type="RefSeq" id="WP_256182357.1">
    <property type="nucleotide sequence ID" value="NZ_CP171104.1"/>
</dbReference>
<sequence>MKEIMLNGKELTLESLIQITRGNAHVCASLAAMEDVKRSRSLVEALVAGGRPMYGINTGFGLFSEVAIPEEDINLLQIKLILADAAGVGAPLPVDVVRGMLVMRANSLLNGFSGVRPLVVNTMLDMLNKGVHPIVPEKGSVGSSGDLCPLAHMVLPMIGLGEAEYNGVVMEGAEAMAKANIPLVELKAKEGLALINGTQCMTSVAAHALADALMLEKAADIIGALTVESLRGIKNAYDPRIQEVRRHSGQKEVAENMRRLLEGSKYVTTQGELRMQDSYSLRCIPQIHGASRLAIDYVASVVDNEINAVTDNPIVLVDTGDVFSGGNFHGEPVAIAADTLGIALSELGSISERRIAKLIDPALNHGLPAFLVKHGGINCGFMIPQYAAAALVSENKVLAHPASVDSIPTSAGQEDHVSMGTIGARKAAQILENVRVVLGIELMCAAQALDLQEKRKLGAGTAAAYNVIRGAVEFMEEDRVFYKDQKLAAELIADGTLVRAVEEAVGELK</sequence>
<evidence type="ECO:0000256" key="5">
    <source>
        <dbReference type="ARBA" id="ARBA00049269"/>
    </source>
</evidence>
<dbReference type="Proteomes" id="UP001205919">
    <property type="component" value="Unassembled WGS sequence"/>
</dbReference>
<dbReference type="GO" id="GO:0006548">
    <property type="term" value="P:L-histidine catabolic process"/>
    <property type="evidence" value="ECO:0007669"/>
    <property type="project" value="UniProtKB-UniRule"/>
</dbReference>
<evidence type="ECO:0000256" key="2">
    <source>
        <dbReference type="ARBA" id="ARBA00012994"/>
    </source>
</evidence>
<evidence type="ECO:0000313" key="10">
    <source>
        <dbReference type="EMBL" id="MCQ4815612.1"/>
    </source>
</evidence>
<accession>A0AAW5K6P8</accession>
<evidence type="ECO:0000313" key="11">
    <source>
        <dbReference type="Proteomes" id="UP001205919"/>
    </source>
</evidence>
<dbReference type="NCBIfam" id="NF006871">
    <property type="entry name" value="PRK09367.1"/>
    <property type="match status" value="1"/>
</dbReference>
<gene>
    <name evidence="6 10" type="primary">hutH</name>
    <name evidence="10" type="ORF">NE630_14325</name>
</gene>
<dbReference type="FunFam" id="1.10.275.10:FF:000005">
    <property type="entry name" value="Histidine ammonia-lyase"/>
    <property type="match status" value="1"/>
</dbReference>
<feature type="cross-link" description="5-imidazolinone (Ala-Gly)" evidence="6">
    <location>
        <begin position="143"/>
        <end position="145"/>
    </location>
</feature>
<evidence type="ECO:0000256" key="9">
    <source>
        <dbReference type="RuleBase" id="RU004480"/>
    </source>
</evidence>
<dbReference type="NCBIfam" id="TIGR01225">
    <property type="entry name" value="hutH"/>
    <property type="match status" value="1"/>
</dbReference>
<reference evidence="10 11" key="1">
    <citation type="submission" date="2022-06" db="EMBL/GenBank/DDBJ databases">
        <title>Isolation of gut microbiota from human fecal samples.</title>
        <authorList>
            <person name="Pamer E.G."/>
            <person name="Barat B."/>
            <person name="Waligurski E."/>
            <person name="Medina S."/>
            <person name="Paddock L."/>
            <person name="Mostad J."/>
        </authorList>
    </citation>
    <scope>NUCLEOTIDE SEQUENCE [LARGE SCALE GENOMIC DNA]</scope>
    <source>
        <strain evidence="10 11">DFI.9.90</strain>
    </source>
</reference>
<dbReference type="InterPro" id="IPR024083">
    <property type="entry name" value="Fumarase/histidase_N"/>
</dbReference>
<evidence type="ECO:0000256" key="8">
    <source>
        <dbReference type="RuleBase" id="RU004479"/>
    </source>
</evidence>
<dbReference type="HAMAP" id="MF_00229">
    <property type="entry name" value="His_ammonia_lyase"/>
    <property type="match status" value="1"/>
</dbReference>
<dbReference type="CDD" id="cd00332">
    <property type="entry name" value="PAL-HAL"/>
    <property type="match status" value="1"/>
</dbReference>
<comment type="pathway">
    <text evidence="1 6 8">Amino-acid degradation; L-histidine degradation into L-glutamate; N-formimidoyl-L-glutamate from L-histidine: step 1/3.</text>
</comment>
<dbReference type="InterPro" id="IPR008948">
    <property type="entry name" value="L-Aspartase-like"/>
</dbReference>
<dbReference type="InterPro" id="IPR022313">
    <property type="entry name" value="Phe/His_NH3-lyase_AS"/>
</dbReference>
<comment type="caution">
    <text evidence="10">The sequence shown here is derived from an EMBL/GenBank/DDBJ whole genome shotgun (WGS) entry which is preliminary data.</text>
</comment>
<evidence type="ECO:0000256" key="6">
    <source>
        <dbReference type="HAMAP-Rule" id="MF_00229"/>
    </source>
</evidence>
<dbReference type="Gene3D" id="1.20.200.10">
    <property type="entry name" value="Fumarase/aspartase (Central domain)"/>
    <property type="match status" value="1"/>
</dbReference>
<keyword evidence="3 6" id="KW-0369">Histidine metabolism</keyword>
<name>A0AAW5K6P8_9BACT</name>
<dbReference type="InterPro" id="IPR001106">
    <property type="entry name" value="Aromatic_Lyase"/>
</dbReference>
<feature type="modified residue" description="2,3-didehydroalanine (Ser)" evidence="6">
    <location>
        <position position="144"/>
    </location>
</feature>
<comment type="subcellular location">
    <subcellularLocation>
        <location evidence="6 9">Cytoplasm</location>
    </subcellularLocation>
</comment>
<dbReference type="GO" id="GO:0004397">
    <property type="term" value="F:histidine ammonia-lyase activity"/>
    <property type="evidence" value="ECO:0007669"/>
    <property type="project" value="UniProtKB-UniRule"/>
</dbReference>
<keyword evidence="11" id="KW-1185">Reference proteome</keyword>
<protein>
    <recommendedName>
        <fullName evidence="2 6">Histidine ammonia-lyase</fullName>
        <shortName evidence="6">Histidase</shortName>
        <ecNumber evidence="2 6">4.3.1.3</ecNumber>
    </recommendedName>
</protein>
<organism evidence="10 11">
    <name type="scientific">Cloacibacillus evryensis</name>
    <dbReference type="NCBI Taxonomy" id="508460"/>
    <lineage>
        <taxon>Bacteria</taxon>
        <taxon>Thermotogati</taxon>
        <taxon>Synergistota</taxon>
        <taxon>Synergistia</taxon>
        <taxon>Synergistales</taxon>
        <taxon>Synergistaceae</taxon>
        <taxon>Cloacibacillus</taxon>
    </lineage>
</organism>
<evidence type="ECO:0000256" key="1">
    <source>
        <dbReference type="ARBA" id="ARBA00005113"/>
    </source>
</evidence>
<dbReference type="Pfam" id="PF00221">
    <property type="entry name" value="Lyase_aromatic"/>
    <property type="match status" value="1"/>
</dbReference>
<dbReference type="Gene3D" id="1.10.275.10">
    <property type="entry name" value="Fumarase/aspartase (N-terminal domain)"/>
    <property type="match status" value="1"/>
</dbReference>
<evidence type="ECO:0000256" key="3">
    <source>
        <dbReference type="ARBA" id="ARBA00022808"/>
    </source>
</evidence>
<dbReference type="EMBL" id="JANFYT010000045">
    <property type="protein sequence ID" value="MCQ4815612.1"/>
    <property type="molecule type" value="Genomic_DNA"/>
</dbReference>
<evidence type="ECO:0000256" key="4">
    <source>
        <dbReference type="ARBA" id="ARBA00023239"/>
    </source>
</evidence>
<comment type="PTM">
    <text evidence="6">Contains an active site 4-methylidene-imidazol-5-one (MIO), which is formed autocatalytically by cyclization and dehydration of residues Ser-Ser-Gly.</text>
</comment>
<dbReference type="AlphaFoldDB" id="A0AAW5K6P8"/>
<dbReference type="PANTHER" id="PTHR10362">
    <property type="entry name" value="HISTIDINE AMMONIA-LYASE"/>
    <property type="match status" value="1"/>
</dbReference>
<dbReference type="FunFam" id="1.20.200.10:FF:000003">
    <property type="entry name" value="Histidine ammonia-lyase"/>
    <property type="match status" value="1"/>
</dbReference>
<dbReference type="SUPFAM" id="SSF48557">
    <property type="entry name" value="L-aspartase-like"/>
    <property type="match status" value="1"/>
</dbReference>
<dbReference type="PROSITE" id="PS00488">
    <property type="entry name" value="PAL_HISTIDASE"/>
    <property type="match status" value="1"/>
</dbReference>
<evidence type="ECO:0000256" key="7">
    <source>
        <dbReference type="RuleBase" id="RU003954"/>
    </source>
</evidence>
<comment type="similarity">
    <text evidence="6 7">Belongs to the PAL/histidase family.</text>
</comment>
<dbReference type="GO" id="GO:0005737">
    <property type="term" value="C:cytoplasm"/>
    <property type="evidence" value="ECO:0007669"/>
    <property type="project" value="UniProtKB-SubCell"/>
</dbReference>
<comment type="catalytic activity">
    <reaction evidence="5 6 8">
        <text>L-histidine = trans-urocanate + NH4(+)</text>
        <dbReference type="Rhea" id="RHEA:21232"/>
        <dbReference type="ChEBI" id="CHEBI:17771"/>
        <dbReference type="ChEBI" id="CHEBI:28938"/>
        <dbReference type="ChEBI" id="CHEBI:57595"/>
        <dbReference type="EC" id="4.3.1.3"/>
    </reaction>
</comment>
<dbReference type="EC" id="4.3.1.3" evidence="2 6"/>
<keyword evidence="4 6" id="KW-0456">Lyase</keyword>
<dbReference type="InterPro" id="IPR005921">
    <property type="entry name" value="HutH"/>
</dbReference>
<keyword evidence="6" id="KW-0963">Cytoplasm</keyword>
<proteinExistence type="inferred from homology"/>